<proteinExistence type="predicted"/>
<dbReference type="Proteomes" id="UP001484239">
    <property type="component" value="Unassembled WGS sequence"/>
</dbReference>
<dbReference type="RefSeq" id="WP_405282625.1">
    <property type="nucleotide sequence ID" value="NZ_CP144380.1"/>
</dbReference>
<comment type="caution">
    <text evidence="1">The sequence shown here is derived from an EMBL/GenBank/DDBJ whole genome shotgun (WGS) entry which is preliminary data.</text>
</comment>
<organism evidence="1 2">
    <name type="scientific">Gaopeijia maritima</name>
    <dbReference type="NCBI Taxonomy" id="3119007"/>
    <lineage>
        <taxon>Bacteria</taxon>
        <taxon>Pseudomonadati</taxon>
        <taxon>Gemmatimonadota</taxon>
        <taxon>Longimicrobiia</taxon>
        <taxon>Gaopeijiales</taxon>
        <taxon>Gaopeijiaceae</taxon>
        <taxon>Gaopeijia</taxon>
    </lineage>
</organism>
<accession>A0ABU9EBB3</accession>
<protein>
    <submittedName>
        <fullName evidence="1">Uncharacterized protein</fullName>
    </submittedName>
</protein>
<evidence type="ECO:0000313" key="2">
    <source>
        <dbReference type="Proteomes" id="UP001484239"/>
    </source>
</evidence>
<keyword evidence="2" id="KW-1185">Reference proteome</keyword>
<name>A0ABU9EBB3_9BACT</name>
<sequence>MESTQLLTDSIHIFAAGLSPDRTWVLAGHPARKRIGIIGSSGRFVPDAKVAEGPWVSISGHVGGWSAVGAQEIAKREWDEVQTSRLPVKLLVGATTANYVAGFTAPDSDLVLIDLSRGKVVGETAVPFGTIQALSEGHFVVAQFEPPYSVTVVDTLGHGTSVTPEIPSEHLDSAGHWRTASVLPLDCGGLLQIIADLRSDRRISILYRAVGTTIAFVRARPQLFPGSFVASEASERSLLAALDQGGERALSHYTWSWE</sequence>
<dbReference type="EMBL" id="JBBHLI010000008">
    <property type="protein sequence ID" value="MEK9502008.1"/>
    <property type="molecule type" value="Genomic_DNA"/>
</dbReference>
<evidence type="ECO:0000313" key="1">
    <source>
        <dbReference type="EMBL" id="MEK9502008.1"/>
    </source>
</evidence>
<reference evidence="1 2" key="1">
    <citation type="submission" date="2024-02" db="EMBL/GenBank/DDBJ databases">
        <title>A novel Gemmatimonadota bacterium.</title>
        <authorList>
            <person name="Du Z.-J."/>
            <person name="Ye Y.-Q."/>
        </authorList>
    </citation>
    <scope>NUCLEOTIDE SEQUENCE [LARGE SCALE GENOMIC DNA]</scope>
    <source>
        <strain evidence="1 2">DH-20</strain>
    </source>
</reference>
<gene>
    <name evidence="1" type="ORF">WI372_13525</name>
</gene>